<proteinExistence type="predicted"/>
<evidence type="ECO:0000313" key="2">
    <source>
        <dbReference type="EMBL" id="MET4578583.1"/>
    </source>
</evidence>
<gene>
    <name evidence="2" type="ORF">ABIE13_003699</name>
</gene>
<accession>A0ABV2QCG4</accession>
<evidence type="ECO:0008006" key="4">
    <source>
        <dbReference type="Google" id="ProtNLM"/>
    </source>
</evidence>
<dbReference type="Proteomes" id="UP001549320">
    <property type="component" value="Unassembled WGS sequence"/>
</dbReference>
<reference evidence="2 3" key="1">
    <citation type="submission" date="2024-06" db="EMBL/GenBank/DDBJ databases">
        <title>Sorghum-associated microbial communities from plants grown in Nebraska, USA.</title>
        <authorList>
            <person name="Schachtman D."/>
        </authorList>
    </citation>
    <scope>NUCLEOTIDE SEQUENCE [LARGE SCALE GENOMIC DNA]</scope>
    <source>
        <strain evidence="2 3">2709</strain>
    </source>
</reference>
<keyword evidence="1" id="KW-0732">Signal</keyword>
<dbReference type="EMBL" id="JBEPSH010000007">
    <property type="protein sequence ID" value="MET4578583.1"/>
    <property type="molecule type" value="Genomic_DNA"/>
</dbReference>
<evidence type="ECO:0000256" key="1">
    <source>
        <dbReference type="SAM" id="SignalP"/>
    </source>
</evidence>
<organism evidence="2 3">
    <name type="scientific">Ottowia thiooxydans</name>
    <dbReference type="NCBI Taxonomy" id="219182"/>
    <lineage>
        <taxon>Bacteria</taxon>
        <taxon>Pseudomonadati</taxon>
        <taxon>Pseudomonadota</taxon>
        <taxon>Betaproteobacteria</taxon>
        <taxon>Burkholderiales</taxon>
        <taxon>Comamonadaceae</taxon>
        <taxon>Ottowia</taxon>
    </lineage>
</organism>
<protein>
    <recommendedName>
        <fullName evidence="4">Lipoprotein</fullName>
    </recommendedName>
</protein>
<feature type="chain" id="PRO_5046200039" description="Lipoprotein" evidence="1">
    <location>
        <begin position="20"/>
        <end position="108"/>
    </location>
</feature>
<comment type="caution">
    <text evidence="2">The sequence shown here is derived from an EMBL/GenBank/DDBJ whole genome shotgun (WGS) entry which is preliminary data.</text>
</comment>
<name>A0ABV2QCG4_9BURK</name>
<dbReference type="RefSeq" id="WP_354445948.1">
    <property type="nucleotide sequence ID" value="NZ_JBEPSH010000007.1"/>
</dbReference>
<sequence length="108" mass="11769">MKKLVLALLLCGCAKASLAAEPICSADALKQAGKLLQWHYGPDSVVTLASQAKPLAPLSNPVNKAQKLNVLEVMGYVQKTNYRMRLIYFYSGGRCLLMGQEILELSSL</sequence>
<keyword evidence="3" id="KW-1185">Reference proteome</keyword>
<evidence type="ECO:0000313" key="3">
    <source>
        <dbReference type="Proteomes" id="UP001549320"/>
    </source>
</evidence>
<feature type="signal peptide" evidence="1">
    <location>
        <begin position="1"/>
        <end position="19"/>
    </location>
</feature>